<name>A0AA90NS82_9GAMM</name>
<evidence type="ECO:0000259" key="1">
    <source>
        <dbReference type="Pfam" id="PF00534"/>
    </source>
</evidence>
<organism evidence="3 4">
    <name type="scientific">Candidatus Endonucleibacter bathymodioli</name>
    <dbReference type="NCBI Taxonomy" id="539814"/>
    <lineage>
        <taxon>Bacteria</taxon>
        <taxon>Pseudomonadati</taxon>
        <taxon>Pseudomonadota</taxon>
        <taxon>Gammaproteobacteria</taxon>
        <taxon>Oceanospirillales</taxon>
        <taxon>Endozoicomonadaceae</taxon>
        <taxon>Candidatus Endonucleibacter</taxon>
    </lineage>
</organism>
<keyword evidence="3" id="KW-0808">Transferase</keyword>
<reference evidence="3 4" key="1">
    <citation type="journal article" date="2023" name="bioRxiv">
        <title>An intranuclear bacterial parasite of deep-sea mussels expresses apoptosis inhibitors acquired from its host.</title>
        <authorList>
            <person name="Gonzalez Porras M.A."/>
            <person name="Assie A."/>
            <person name="Tietjen M."/>
            <person name="Violette M."/>
            <person name="Kleiner M."/>
            <person name="Gruber-Vodicka H."/>
            <person name="Dubilier N."/>
            <person name="Leisch N."/>
        </authorList>
    </citation>
    <scope>NUCLEOTIDE SEQUENCE [LARGE SCALE GENOMIC DNA]</scope>
    <source>
        <strain evidence="3">IAP13</strain>
    </source>
</reference>
<protein>
    <submittedName>
        <fullName evidence="3">Glycosyltransferase</fullName>
        <ecNumber evidence="3">2.4.-.-</ecNumber>
    </submittedName>
</protein>
<dbReference type="PANTHER" id="PTHR12526">
    <property type="entry name" value="GLYCOSYLTRANSFERASE"/>
    <property type="match status" value="1"/>
</dbReference>
<dbReference type="PANTHER" id="PTHR12526:SF637">
    <property type="entry name" value="GLYCOSYLTRANSFERASE EPSF-RELATED"/>
    <property type="match status" value="1"/>
</dbReference>
<dbReference type="GO" id="GO:1901135">
    <property type="term" value="P:carbohydrate derivative metabolic process"/>
    <property type="evidence" value="ECO:0007669"/>
    <property type="project" value="UniProtKB-ARBA"/>
</dbReference>
<evidence type="ECO:0000313" key="4">
    <source>
        <dbReference type="Proteomes" id="UP001178148"/>
    </source>
</evidence>
<keyword evidence="4" id="KW-1185">Reference proteome</keyword>
<dbReference type="AlphaFoldDB" id="A0AA90NS82"/>
<dbReference type="SUPFAM" id="SSF53756">
    <property type="entry name" value="UDP-Glycosyltransferase/glycogen phosphorylase"/>
    <property type="match status" value="1"/>
</dbReference>
<sequence>MLNNNDSVRVFAVLVGSLTGSDAFYNGLQKANESFLKAIIRYSQFHEIHLFIGDKWLVPIRNQLKPYVDEFSGQRSIHFISANLLPSYLTRYEYEVFHKGDPYISDLAELRKMCARKPFVITGRAHTLCTDSNLSKTRDLVLSSLTKSDAVLCSSQAQTTVMETLLETAQERLTAQTGASVRYPGQLKTLPLGIDGDDKNHLSKLQARELLGYQPEQYVLLCVGRFSPADKMDLHPLLLVANDLLEEREIINFLVVLAGNGDAGGEYIQSLLRQSYDLNLEGRVRFELTIDDERKHLLYQAADVFISLADNVQESFGLAPLEAMNYSLPVILSEWNGYRELIAHGYSGFLIKTLSTDNDHLSRPLSIVEPEHSLLIEAQGTAVDLQSAVDIIEQLINDEGLRLAIGEAAKKRVMELFHWPILIKQYHTIIDSLSQSGHHLSSADGVCGGLSFQQAFKHYPSHILEDNDYLETTDRGVRVLLMDEKGFHFQKIHHLFEEDVVKNLVIFCLKGLSVRDIKQIFCSNNNLTFILLWMCKYQLLSYSNDKPCRNTIKQSTWWFQDNPVSNQQLRNILKEIEPQRAPYLSQVIGWIEMQVSSAISSVELLEGALVGSLLRSHIVLFDEKLQQAIAWFGQERGLADYDIIVAEIEREGGFPVLPRLYPNWFRLCKRMALTTCREIKRMCLRLAHDLPDINRCYGELWGSTAAFVTDVSLPLRDGFFSVCIFTFDNGTKLVYKARDMRIDHRIVNRSNIGGQSIAEAVNQWLDGLPGIGTHCIMPRFDKVRGEILHYGYAEYLDRSAADQVLTEHQAADYHCRIGVTSGLALMLGLADLHQMNFISLGDTPYLIDLEKAFQYNMFRFFEQELSNPSTAFIRGVTGSSFEGTGIPYLWQCFHSSRYRLFSAGLDGQILAGESFPVRDNIIKVGDRHSLDGILPALPVGYSDDVLKGFKAALTVICEYQEQWSILLDGCEQMQVGFQPLINSSDASRRLNNLHVFRGFQSFSHNRLKRYFHRSAMNICVTGQEVQRWYEKKWQEPMVDLSKALACEWLSGKDPLFVMYPGKPEVYVRTSSGGLKKVSGSDDYFSVNSIEAAKELLFKMASDDVLKNQFIESYMVMLKEWMQQEIIPGHDLPEEIRKQLLEELSA</sequence>
<dbReference type="EC" id="2.4.-.-" evidence="3"/>
<dbReference type="Proteomes" id="UP001178148">
    <property type="component" value="Unassembled WGS sequence"/>
</dbReference>
<dbReference type="InterPro" id="IPR025410">
    <property type="entry name" value="Lant_dehyd"/>
</dbReference>
<feature type="domain" description="Lantibiotic biosynthesis protein dehydration" evidence="2">
    <location>
        <begin position="661"/>
        <end position="863"/>
    </location>
</feature>
<dbReference type="Pfam" id="PF13575">
    <property type="entry name" value="DUF4135"/>
    <property type="match status" value="1"/>
</dbReference>
<keyword evidence="3" id="KW-0328">Glycosyltransferase</keyword>
<dbReference type="CDD" id="cd03801">
    <property type="entry name" value="GT4_PimA-like"/>
    <property type="match status" value="1"/>
</dbReference>
<dbReference type="Gene3D" id="3.40.50.2000">
    <property type="entry name" value="Glycogen Phosphorylase B"/>
    <property type="match status" value="1"/>
</dbReference>
<evidence type="ECO:0000313" key="3">
    <source>
        <dbReference type="EMBL" id="MDP0588352.1"/>
    </source>
</evidence>
<accession>A0AA90NS82</accession>
<comment type="caution">
    <text evidence="3">The sequence shown here is derived from an EMBL/GenBank/DDBJ whole genome shotgun (WGS) entry which is preliminary data.</text>
</comment>
<gene>
    <name evidence="3" type="ORF">QS748_03820</name>
</gene>
<dbReference type="Pfam" id="PF00534">
    <property type="entry name" value="Glycos_transf_1"/>
    <property type="match status" value="1"/>
</dbReference>
<evidence type="ECO:0000259" key="2">
    <source>
        <dbReference type="Pfam" id="PF13575"/>
    </source>
</evidence>
<dbReference type="EMBL" id="JASXSV010000004">
    <property type="protein sequence ID" value="MDP0588352.1"/>
    <property type="molecule type" value="Genomic_DNA"/>
</dbReference>
<dbReference type="GO" id="GO:0016757">
    <property type="term" value="F:glycosyltransferase activity"/>
    <property type="evidence" value="ECO:0007669"/>
    <property type="project" value="UniProtKB-KW"/>
</dbReference>
<proteinExistence type="predicted"/>
<dbReference type="InterPro" id="IPR001296">
    <property type="entry name" value="Glyco_trans_1"/>
</dbReference>
<feature type="domain" description="Glycosyl transferase family 1" evidence="1">
    <location>
        <begin position="214"/>
        <end position="354"/>
    </location>
</feature>